<dbReference type="PANTHER" id="PTHR48086">
    <property type="entry name" value="SODIUM/PROLINE SYMPORTER-RELATED"/>
    <property type="match status" value="1"/>
</dbReference>
<feature type="non-terminal residue" evidence="14">
    <location>
        <position position="1"/>
    </location>
</feature>
<evidence type="ECO:0000256" key="12">
    <source>
        <dbReference type="ARBA" id="ARBA00033708"/>
    </source>
</evidence>
<gene>
    <name evidence="14" type="ORF">ENI00_15290</name>
</gene>
<comment type="similarity">
    <text evidence="2">Belongs to the sodium:solute symporter (SSF) (TC 2.A.21) family.</text>
</comment>
<evidence type="ECO:0000256" key="9">
    <source>
        <dbReference type="ARBA" id="ARBA00023065"/>
    </source>
</evidence>
<evidence type="ECO:0000256" key="6">
    <source>
        <dbReference type="ARBA" id="ARBA00022847"/>
    </source>
</evidence>
<dbReference type="GO" id="GO:0015293">
    <property type="term" value="F:symporter activity"/>
    <property type="evidence" value="ECO:0007669"/>
    <property type="project" value="UniProtKB-KW"/>
</dbReference>
<comment type="subcellular location">
    <subcellularLocation>
        <location evidence="1">Cell membrane</location>
        <topology evidence="1">Multi-pass membrane protein</topology>
    </subcellularLocation>
</comment>
<evidence type="ECO:0000256" key="13">
    <source>
        <dbReference type="SAM" id="Phobius"/>
    </source>
</evidence>
<keyword evidence="9" id="KW-0406">Ion transport</keyword>
<feature type="transmembrane region" description="Helical" evidence="13">
    <location>
        <begin position="6"/>
        <end position="24"/>
    </location>
</feature>
<keyword evidence="6" id="KW-0769">Symport</keyword>
<evidence type="ECO:0000256" key="7">
    <source>
        <dbReference type="ARBA" id="ARBA00022989"/>
    </source>
</evidence>
<evidence type="ECO:0000256" key="8">
    <source>
        <dbReference type="ARBA" id="ARBA00023053"/>
    </source>
</evidence>
<dbReference type="PANTHER" id="PTHR48086:SF3">
    <property type="entry name" value="SODIUM_PROLINE SYMPORTER"/>
    <property type="match status" value="1"/>
</dbReference>
<keyword evidence="8" id="KW-0915">Sodium</keyword>
<feature type="transmembrane region" description="Helical" evidence="13">
    <location>
        <begin position="87"/>
        <end position="107"/>
    </location>
</feature>
<dbReference type="InterPro" id="IPR050277">
    <property type="entry name" value="Sodium:Solute_Symporter"/>
</dbReference>
<dbReference type="GO" id="GO:0006814">
    <property type="term" value="P:sodium ion transport"/>
    <property type="evidence" value="ECO:0007669"/>
    <property type="project" value="UniProtKB-KW"/>
</dbReference>
<dbReference type="Proteomes" id="UP000885748">
    <property type="component" value="Unassembled WGS sequence"/>
</dbReference>
<keyword evidence="5 13" id="KW-0812">Transmembrane</keyword>
<evidence type="ECO:0000256" key="4">
    <source>
        <dbReference type="ARBA" id="ARBA00022475"/>
    </source>
</evidence>
<feature type="transmembrane region" description="Helical" evidence="13">
    <location>
        <begin position="31"/>
        <end position="49"/>
    </location>
</feature>
<evidence type="ECO:0000256" key="1">
    <source>
        <dbReference type="ARBA" id="ARBA00004651"/>
    </source>
</evidence>
<proteinExistence type="inferred from homology"/>
<keyword evidence="11" id="KW-0739">Sodium transport</keyword>
<evidence type="ECO:0000256" key="5">
    <source>
        <dbReference type="ARBA" id="ARBA00022692"/>
    </source>
</evidence>
<organism evidence="14">
    <name type="scientific">Marinobacter antarcticus</name>
    <dbReference type="NCBI Taxonomy" id="564117"/>
    <lineage>
        <taxon>Bacteria</taxon>
        <taxon>Pseudomonadati</taxon>
        <taxon>Pseudomonadota</taxon>
        <taxon>Gammaproteobacteria</taxon>
        <taxon>Pseudomonadales</taxon>
        <taxon>Marinobacteraceae</taxon>
        <taxon>Marinobacter</taxon>
    </lineage>
</organism>
<evidence type="ECO:0000256" key="11">
    <source>
        <dbReference type="ARBA" id="ARBA00023201"/>
    </source>
</evidence>
<accession>A0A831R619</accession>
<name>A0A831R619_9GAMM</name>
<dbReference type="InterPro" id="IPR038377">
    <property type="entry name" value="Na/Glc_symporter_sf"/>
</dbReference>
<evidence type="ECO:0000313" key="14">
    <source>
        <dbReference type="EMBL" id="HEA53637.1"/>
    </source>
</evidence>
<keyword evidence="4" id="KW-1003">Cell membrane</keyword>
<dbReference type="InterPro" id="IPR001734">
    <property type="entry name" value="Na/solute_symporter"/>
</dbReference>
<reference evidence="14" key="1">
    <citation type="journal article" date="2020" name="mSystems">
        <title>Genome- and Community-Level Interaction Insights into Carbon Utilization and Element Cycling Functions of Hydrothermarchaeota in Hydrothermal Sediment.</title>
        <authorList>
            <person name="Zhou Z."/>
            <person name="Liu Y."/>
            <person name="Xu W."/>
            <person name="Pan J."/>
            <person name="Luo Z.H."/>
            <person name="Li M."/>
        </authorList>
    </citation>
    <scope>NUCLEOTIDE SEQUENCE [LARGE SCALE GENOMIC DNA]</scope>
    <source>
        <strain evidence="14">HyVt-357</strain>
    </source>
</reference>
<evidence type="ECO:0000256" key="2">
    <source>
        <dbReference type="ARBA" id="ARBA00006434"/>
    </source>
</evidence>
<comment type="caution">
    <text evidence="14">The sequence shown here is derived from an EMBL/GenBank/DDBJ whole genome shotgun (WGS) entry which is preliminary data.</text>
</comment>
<dbReference type="GO" id="GO:0005886">
    <property type="term" value="C:plasma membrane"/>
    <property type="evidence" value="ECO:0007669"/>
    <property type="project" value="UniProtKB-SubCell"/>
</dbReference>
<dbReference type="EMBL" id="DRGY01000124">
    <property type="protein sequence ID" value="HEA53637.1"/>
    <property type="molecule type" value="Genomic_DNA"/>
</dbReference>
<keyword evidence="3" id="KW-0813">Transport</keyword>
<sequence>SGLLSFPIIFIMGLFGLAFVGLGLPGDGSVALFSVLLADVPLWFAIGLLPFGLALIMSSADSTISGLTSIMVVDLRRLLPKLSNHNLLALSRWLIVMLSVPVLFVAAQGYSVLYLFLLADLLCCAAAFPVFFGFYNARYQGYNAVLSTLSGLVAGLVVFPAPGAPTTYLMEAFLLASLVPIAVSLLLLLLPKGKRFDFSIMAQRVRSLEG</sequence>
<feature type="transmembrane region" description="Helical" evidence="13">
    <location>
        <begin position="113"/>
        <end position="135"/>
    </location>
</feature>
<keyword evidence="10 13" id="KW-0472">Membrane</keyword>
<evidence type="ECO:0000256" key="10">
    <source>
        <dbReference type="ARBA" id="ARBA00023136"/>
    </source>
</evidence>
<dbReference type="PROSITE" id="PS50283">
    <property type="entry name" value="NA_SOLUT_SYMP_3"/>
    <property type="match status" value="1"/>
</dbReference>
<comment type="catalytic activity">
    <reaction evidence="12">
        <text>L-proline(in) + Na(+)(in) = L-proline(out) + Na(+)(out)</text>
        <dbReference type="Rhea" id="RHEA:28967"/>
        <dbReference type="ChEBI" id="CHEBI:29101"/>
        <dbReference type="ChEBI" id="CHEBI:60039"/>
    </reaction>
</comment>
<keyword evidence="7 13" id="KW-1133">Transmembrane helix</keyword>
<protein>
    <submittedName>
        <fullName evidence="14">Sodium:solute symporter</fullName>
    </submittedName>
</protein>
<feature type="transmembrane region" description="Helical" evidence="13">
    <location>
        <begin position="142"/>
        <end position="162"/>
    </location>
</feature>
<dbReference type="AlphaFoldDB" id="A0A831R619"/>
<feature type="transmembrane region" description="Helical" evidence="13">
    <location>
        <begin position="168"/>
        <end position="190"/>
    </location>
</feature>
<evidence type="ECO:0000256" key="3">
    <source>
        <dbReference type="ARBA" id="ARBA00022448"/>
    </source>
</evidence>
<dbReference type="Gene3D" id="1.20.1730.10">
    <property type="entry name" value="Sodium/glucose cotransporter"/>
    <property type="match status" value="1"/>
</dbReference>